<dbReference type="Pfam" id="PF00356">
    <property type="entry name" value="LacI"/>
    <property type="match status" value="1"/>
</dbReference>
<dbReference type="PROSITE" id="PS50932">
    <property type="entry name" value="HTH_LACI_2"/>
    <property type="match status" value="1"/>
</dbReference>
<evidence type="ECO:0000256" key="1">
    <source>
        <dbReference type="ARBA" id="ARBA00022491"/>
    </source>
</evidence>
<dbReference type="SMART" id="SM00354">
    <property type="entry name" value="HTH_LACI"/>
    <property type="match status" value="1"/>
</dbReference>
<dbReference type="InterPro" id="IPR028082">
    <property type="entry name" value="Peripla_BP_I"/>
</dbReference>
<keyword evidence="4" id="KW-0804">Transcription</keyword>
<dbReference type="STRING" id="1130080.SAMN04488113_10929"/>
<dbReference type="OrthoDB" id="9796186at2"/>
<dbReference type="CDD" id="cd01392">
    <property type="entry name" value="HTH_LacI"/>
    <property type="match status" value="1"/>
</dbReference>
<evidence type="ECO:0000259" key="5">
    <source>
        <dbReference type="PROSITE" id="PS50932"/>
    </source>
</evidence>
<organism evidence="6 7">
    <name type="scientific">Alkalibacterium gilvum</name>
    <dbReference type="NCBI Taxonomy" id="1130080"/>
    <lineage>
        <taxon>Bacteria</taxon>
        <taxon>Bacillati</taxon>
        <taxon>Bacillota</taxon>
        <taxon>Bacilli</taxon>
        <taxon>Lactobacillales</taxon>
        <taxon>Carnobacteriaceae</taxon>
        <taxon>Alkalibacterium</taxon>
    </lineage>
</organism>
<dbReference type="CDD" id="cd06291">
    <property type="entry name" value="PBP1_Qymf-like"/>
    <property type="match status" value="1"/>
</dbReference>
<dbReference type="SUPFAM" id="SSF47413">
    <property type="entry name" value="lambda repressor-like DNA-binding domains"/>
    <property type="match status" value="1"/>
</dbReference>
<dbReference type="PANTHER" id="PTHR30146:SF95">
    <property type="entry name" value="RIBOSE OPERON REPRESSOR"/>
    <property type="match status" value="1"/>
</dbReference>
<dbReference type="InterPro" id="IPR010982">
    <property type="entry name" value="Lambda_DNA-bd_dom_sf"/>
</dbReference>
<dbReference type="PANTHER" id="PTHR30146">
    <property type="entry name" value="LACI-RELATED TRANSCRIPTIONAL REPRESSOR"/>
    <property type="match status" value="1"/>
</dbReference>
<dbReference type="PROSITE" id="PS00356">
    <property type="entry name" value="HTH_LACI_1"/>
    <property type="match status" value="1"/>
</dbReference>
<dbReference type="GO" id="GO:0003700">
    <property type="term" value="F:DNA-binding transcription factor activity"/>
    <property type="evidence" value="ECO:0007669"/>
    <property type="project" value="TreeGrafter"/>
</dbReference>
<evidence type="ECO:0000256" key="4">
    <source>
        <dbReference type="ARBA" id="ARBA00023163"/>
    </source>
</evidence>
<protein>
    <submittedName>
        <fullName evidence="6">Transcriptional regulator, LacI family</fullName>
    </submittedName>
</protein>
<evidence type="ECO:0000313" key="7">
    <source>
        <dbReference type="Proteomes" id="UP000198564"/>
    </source>
</evidence>
<reference evidence="7" key="1">
    <citation type="submission" date="2016-10" db="EMBL/GenBank/DDBJ databases">
        <authorList>
            <person name="Varghese N."/>
            <person name="Submissions S."/>
        </authorList>
    </citation>
    <scope>NUCLEOTIDE SEQUENCE [LARGE SCALE GENOMIC DNA]</scope>
    <source>
        <strain evidence="7">DSM 25751</strain>
    </source>
</reference>
<dbReference type="Proteomes" id="UP000198564">
    <property type="component" value="Unassembled WGS sequence"/>
</dbReference>
<sequence length="323" mass="35905">MATIKEVAKYAGVSVATVSRALNKNGYVSEEAQKKVENAIKALEYYPNEVARSLYQKKSKMIGLLLPDISNPYFPLLMKGIEENARENGYSVIFGNVEEGSELGQDYMTLFGQQNVAGVLSAVEGTWSQKHAMPIVMLDRVLEEDDYAVYTNDIKGGILAAQAIMDREPGKVLIIAGPKSVPGSIDRLIGMLSVLNPTDVEYEIYQTQSFTIDEAEEAAQNIFRKYKKVDSVLASNDLFALAIMKEAQKRGLRIPQDIQVIGYDDIPFSRLVYPGLTTISQPAFKLGYEASDLLIRLIGKNKIDKKRIKLDPDLIIRGSLRDK</sequence>
<dbReference type="SUPFAM" id="SSF53822">
    <property type="entry name" value="Periplasmic binding protein-like I"/>
    <property type="match status" value="1"/>
</dbReference>
<dbReference type="PRINTS" id="PR00036">
    <property type="entry name" value="HTHLACI"/>
</dbReference>
<dbReference type="Gene3D" id="1.10.260.40">
    <property type="entry name" value="lambda repressor-like DNA-binding domains"/>
    <property type="match status" value="1"/>
</dbReference>
<evidence type="ECO:0000256" key="2">
    <source>
        <dbReference type="ARBA" id="ARBA00023015"/>
    </source>
</evidence>
<dbReference type="InterPro" id="IPR000843">
    <property type="entry name" value="HTH_LacI"/>
</dbReference>
<accession>A0A1H6SFS5</accession>
<keyword evidence="3" id="KW-0238">DNA-binding</keyword>
<name>A0A1H6SFS5_9LACT</name>
<dbReference type="RefSeq" id="WP_091633751.1">
    <property type="nucleotide sequence ID" value="NZ_FNYW01000009.1"/>
</dbReference>
<dbReference type="EMBL" id="FNYW01000009">
    <property type="protein sequence ID" value="SEI66779.1"/>
    <property type="molecule type" value="Genomic_DNA"/>
</dbReference>
<proteinExistence type="predicted"/>
<keyword evidence="7" id="KW-1185">Reference proteome</keyword>
<evidence type="ECO:0000313" key="6">
    <source>
        <dbReference type="EMBL" id="SEI66779.1"/>
    </source>
</evidence>
<keyword evidence="2" id="KW-0805">Transcription regulation</keyword>
<evidence type="ECO:0000256" key="3">
    <source>
        <dbReference type="ARBA" id="ARBA00023125"/>
    </source>
</evidence>
<dbReference type="Gene3D" id="3.40.50.2300">
    <property type="match status" value="2"/>
</dbReference>
<gene>
    <name evidence="6" type="ORF">SAMN04488113_10929</name>
</gene>
<keyword evidence="1" id="KW-0678">Repressor</keyword>
<dbReference type="InterPro" id="IPR001761">
    <property type="entry name" value="Peripla_BP/Lac1_sug-bd_dom"/>
</dbReference>
<dbReference type="Pfam" id="PF00532">
    <property type="entry name" value="Peripla_BP_1"/>
    <property type="match status" value="1"/>
</dbReference>
<dbReference type="GO" id="GO:0000976">
    <property type="term" value="F:transcription cis-regulatory region binding"/>
    <property type="evidence" value="ECO:0007669"/>
    <property type="project" value="TreeGrafter"/>
</dbReference>
<dbReference type="AlphaFoldDB" id="A0A1H6SFS5"/>
<feature type="domain" description="HTH lacI-type" evidence="5">
    <location>
        <begin position="2"/>
        <end position="56"/>
    </location>
</feature>